<feature type="region of interest" description="Disordered" evidence="12">
    <location>
        <begin position="259"/>
        <end position="280"/>
    </location>
</feature>
<dbReference type="PRINTS" id="PR02050">
    <property type="entry name" value="B14GALTRFASE"/>
</dbReference>
<organism evidence="15">
    <name type="scientific">Ixodes ricinus</name>
    <name type="common">Common tick</name>
    <name type="synonym">Acarus ricinus</name>
    <dbReference type="NCBI Taxonomy" id="34613"/>
    <lineage>
        <taxon>Eukaryota</taxon>
        <taxon>Metazoa</taxon>
        <taxon>Ecdysozoa</taxon>
        <taxon>Arthropoda</taxon>
        <taxon>Chelicerata</taxon>
        <taxon>Arachnida</taxon>
        <taxon>Acari</taxon>
        <taxon>Parasitiformes</taxon>
        <taxon>Ixodida</taxon>
        <taxon>Ixodoidea</taxon>
        <taxon>Ixodidae</taxon>
        <taxon>Ixodinae</taxon>
        <taxon>Ixodes</taxon>
    </lineage>
</organism>
<name>A0A6B0V7R7_IXORI</name>
<evidence type="ECO:0000256" key="9">
    <source>
        <dbReference type="ARBA" id="ARBA00023136"/>
    </source>
</evidence>
<keyword evidence="11" id="KW-0464">Manganese</keyword>
<keyword evidence="8" id="KW-1133">Transmembrane helix</keyword>
<evidence type="ECO:0000256" key="1">
    <source>
        <dbReference type="ARBA" id="ARBA00004606"/>
    </source>
</evidence>
<dbReference type="SUPFAM" id="SSF53448">
    <property type="entry name" value="Nucleotide-diphospho-sugar transferases"/>
    <property type="match status" value="1"/>
</dbReference>
<dbReference type="Gene3D" id="3.90.550.10">
    <property type="entry name" value="Spore Coat Polysaccharide Biosynthesis Protein SpsA, Chain A"/>
    <property type="match status" value="2"/>
</dbReference>
<evidence type="ECO:0000259" key="13">
    <source>
        <dbReference type="Pfam" id="PF02709"/>
    </source>
</evidence>
<evidence type="ECO:0000256" key="2">
    <source>
        <dbReference type="ARBA" id="ARBA00004922"/>
    </source>
</evidence>
<dbReference type="InterPro" id="IPR003859">
    <property type="entry name" value="Galactosyl_T"/>
</dbReference>
<dbReference type="InterPro" id="IPR029044">
    <property type="entry name" value="Nucleotide-diphossugar_trans"/>
</dbReference>
<dbReference type="EC" id="2.4.1.-" evidence="11"/>
<feature type="domain" description="Galactosyltransferase N-terminal" evidence="14">
    <location>
        <begin position="54"/>
        <end position="137"/>
    </location>
</feature>
<dbReference type="GO" id="GO:0016020">
    <property type="term" value="C:membrane"/>
    <property type="evidence" value="ECO:0007669"/>
    <property type="project" value="UniProtKB-SubCell"/>
</dbReference>
<comment type="subcellular location">
    <subcellularLocation>
        <location evidence="1 11">Membrane</location>
        <topology evidence="1 11">Single-pass type II membrane protein</topology>
    </subcellularLocation>
</comment>
<comment type="pathway">
    <text evidence="2 11">Protein modification; protein glycosylation.</text>
</comment>
<protein>
    <recommendedName>
        <fullName evidence="11">Beta-1,4-N-acetylgalactosaminyltransferase</fullName>
        <ecNumber evidence="11">2.4.1.-</ecNumber>
    </recommendedName>
    <alternativeName>
        <fullName evidence="11">Beta-4-GalNAcT</fullName>
    </alternativeName>
</protein>
<evidence type="ECO:0000256" key="5">
    <source>
        <dbReference type="ARBA" id="ARBA00022679"/>
    </source>
</evidence>
<evidence type="ECO:0000256" key="4">
    <source>
        <dbReference type="ARBA" id="ARBA00022676"/>
    </source>
</evidence>
<evidence type="ECO:0000259" key="14">
    <source>
        <dbReference type="Pfam" id="PF13733"/>
    </source>
</evidence>
<dbReference type="PANTHER" id="PTHR19300">
    <property type="entry name" value="BETA-1,4-GALACTOSYLTRANSFERASE"/>
    <property type="match status" value="1"/>
</dbReference>
<evidence type="ECO:0000256" key="10">
    <source>
        <dbReference type="ARBA" id="ARBA00023180"/>
    </source>
</evidence>
<feature type="domain" description="Galactosyltransferase C-terminal" evidence="13">
    <location>
        <begin position="145"/>
        <end position="221"/>
    </location>
</feature>
<keyword evidence="4 11" id="KW-0328">Glycosyltransferase</keyword>
<keyword evidence="10 11" id="KW-0325">Glycoprotein</keyword>
<accession>A0A6B0V7R7</accession>
<dbReference type="GO" id="GO:0030166">
    <property type="term" value="P:proteoglycan biosynthetic process"/>
    <property type="evidence" value="ECO:0007669"/>
    <property type="project" value="TreeGrafter"/>
</dbReference>
<dbReference type="PANTHER" id="PTHR19300:SF30">
    <property type="entry name" value="BETA-1,4-GALACTOSYLTRANSFERASE 7"/>
    <property type="match status" value="1"/>
</dbReference>
<evidence type="ECO:0000313" key="15">
    <source>
        <dbReference type="EMBL" id="MXU98307.1"/>
    </source>
</evidence>
<dbReference type="AlphaFoldDB" id="A0A6B0V7R7"/>
<dbReference type="Pfam" id="PF02709">
    <property type="entry name" value="Glyco_transf_7C"/>
    <property type="match status" value="1"/>
</dbReference>
<dbReference type="GO" id="GO:0046525">
    <property type="term" value="F:xylosylprotein 4-beta-galactosyltransferase activity"/>
    <property type="evidence" value="ECO:0007669"/>
    <property type="project" value="TreeGrafter"/>
</dbReference>
<comment type="function">
    <text evidence="11">Catalyzes the transfer of galactose onto proteins or lipids.</text>
</comment>
<evidence type="ECO:0000256" key="3">
    <source>
        <dbReference type="ARBA" id="ARBA00005735"/>
    </source>
</evidence>
<evidence type="ECO:0000256" key="12">
    <source>
        <dbReference type="SAM" id="MobiDB-lite"/>
    </source>
</evidence>
<proteinExistence type="inferred from homology"/>
<dbReference type="GO" id="GO:0046872">
    <property type="term" value="F:metal ion binding"/>
    <property type="evidence" value="ECO:0007669"/>
    <property type="project" value="UniProtKB-UniRule"/>
</dbReference>
<feature type="compositionally biased region" description="Basic and acidic residues" evidence="12">
    <location>
        <begin position="265"/>
        <end position="280"/>
    </location>
</feature>
<keyword evidence="5 11" id="KW-0808">Transferase</keyword>
<dbReference type="InterPro" id="IPR027791">
    <property type="entry name" value="Galactosyl_T_C"/>
</dbReference>
<keyword evidence="6" id="KW-0812">Transmembrane</keyword>
<comment type="similarity">
    <text evidence="3 11">Belongs to the glycosyltransferase 7 family.</text>
</comment>
<reference evidence="15" key="1">
    <citation type="submission" date="2019-12" db="EMBL/GenBank/DDBJ databases">
        <title>An insight into the sialome of adult female Ixodes ricinus ticks feeding for 6 days.</title>
        <authorList>
            <person name="Perner J."/>
            <person name="Ribeiro J.M.C."/>
        </authorList>
    </citation>
    <scope>NUCLEOTIDE SEQUENCE</scope>
    <source>
        <strain evidence="15">Semi-engorged</strain>
        <tissue evidence="15">Salivary glands</tissue>
    </source>
</reference>
<keyword evidence="11" id="KW-0479">Metal-binding</keyword>
<dbReference type="EMBL" id="GIFC01016224">
    <property type="protein sequence ID" value="MXU98307.1"/>
    <property type="molecule type" value="Transcribed_RNA"/>
</dbReference>
<dbReference type="Pfam" id="PF13733">
    <property type="entry name" value="Glyco_transf_7N"/>
    <property type="match status" value="1"/>
</dbReference>
<keyword evidence="9" id="KW-0472">Membrane</keyword>
<dbReference type="InterPro" id="IPR027995">
    <property type="entry name" value="Galactosyl_T_N"/>
</dbReference>
<dbReference type="GO" id="GO:0005975">
    <property type="term" value="P:carbohydrate metabolic process"/>
    <property type="evidence" value="ECO:0007669"/>
    <property type="project" value="InterPro"/>
</dbReference>
<comment type="cofactor">
    <cofactor evidence="11">
        <name>Mn(2+)</name>
        <dbReference type="ChEBI" id="CHEBI:29035"/>
    </cofactor>
</comment>
<evidence type="ECO:0000256" key="7">
    <source>
        <dbReference type="ARBA" id="ARBA00022968"/>
    </source>
</evidence>
<evidence type="ECO:0000256" key="11">
    <source>
        <dbReference type="RuleBase" id="RU368121"/>
    </source>
</evidence>
<sequence length="326" mass="37625">MATRRNIELGLLASLLCTLLISFSIIMRSPVPCPSQESADGSFDQDENGVGGGAHRLAVIVPFRDRFDELLQFAPHMHKFLNAQRIQHRFLIVNQVDRLRFNRGSLINVGFLVAQSDCDYLVMHDVDLLPLNRELSYAYPANGGPMHLAAPDLHPRYHYPTFVGGILLMSNARFRQLNGLSNKYWGWGLEDDEFYARMRDARLNVSRPGGLKTGIRNTFRHVHDKQHRPRDTARLHNQRAETRRRDRVTGIRNTFRHVHDKQHRPRDTARLHNQRAETRRRDRVTGLADVKYDLVALHRLVIDGAPVEVLDVRLRCNLTVTPWCQK</sequence>
<keyword evidence="7 11" id="KW-0735">Signal-anchor</keyword>
<evidence type="ECO:0000256" key="6">
    <source>
        <dbReference type="ARBA" id="ARBA00022692"/>
    </source>
</evidence>
<evidence type="ECO:0000256" key="8">
    <source>
        <dbReference type="ARBA" id="ARBA00022989"/>
    </source>
</evidence>
<dbReference type="UniPathway" id="UPA00378"/>
<dbReference type="GO" id="GO:0005794">
    <property type="term" value="C:Golgi apparatus"/>
    <property type="evidence" value="ECO:0007669"/>
    <property type="project" value="TreeGrafter"/>
</dbReference>